<dbReference type="Gene3D" id="3.40.50.300">
    <property type="entry name" value="P-loop containing nucleotide triphosphate hydrolases"/>
    <property type="match status" value="1"/>
</dbReference>
<evidence type="ECO:0000256" key="4">
    <source>
        <dbReference type="ARBA" id="ARBA00022692"/>
    </source>
</evidence>
<evidence type="ECO:0000256" key="9">
    <source>
        <dbReference type="SAM" id="Phobius"/>
    </source>
</evidence>
<evidence type="ECO:0000313" key="13">
    <source>
        <dbReference type="Proteomes" id="UP001286174"/>
    </source>
</evidence>
<evidence type="ECO:0000256" key="5">
    <source>
        <dbReference type="ARBA" id="ARBA00022741"/>
    </source>
</evidence>
<feature type="domain" description="ABC transmembrane type-1" evidence="11">
    <location>
        <begin position="26"/>
        <end position="328"/>
    </location>
</feature>
<evidence type="ECO:0000313" key="12">
    <source>
        <dbReference type="EMBL" id="MDX8420605.1"/>
    </source>
</evidence>
<dbReference type="InterPro" id="IPR003593">
    <property type="entry name" value="AAA+_ATPase"/>
</dbReference>
<sequence length="602" mass="66774">MSEQKKFPTRGKMLAFFAEGSKKWFVLAAVSAVAMQAVSLINPKIISFTVDALIDDTAVKMSGITSALVNWAGGLSYLRGHLWLVGLAVCFVAIVNALISYLFRAANAHGAESLVRHMRNALYEHLLNLPFSWYSENHTGDIIQRCTSDVETVKVFLSEQLTSLLRIIVMITLSLFFMASIHPKLMLVSAIFIPVIIGYSYYFHARIGGAFLNADQEEGKLSDIAQENLTGVRVVRAFGRESYEQQRFHTQNEKYTNMWVRMMKLLTQFWMTGDLISGLQVLAVMGFGCYFTVSGQMSAGNYIAFVSYNAMLSNPVRMLGRVIANMSKAGVSIDRLAQIMNAPEEEDDPEDTDADMSGDIVFDHVSFAYENAGAEVLNDVSLTIRKGTTVGILGGTGSGKSTLVCLLNRLYDVPQGCGKITVSGQDIRHIRRRSLRRQIGMVLQEPYLFSRSLSDNIRIARPASSMQDVMMAAREASLDEAVQHFDRGYDTYVGERGVTLSGGQKQRTAIAQMLIRKPPLMIFDDSLSAVDAETDAKIRAALSRNTKGSTVILVAHRITTLMQADDIIVMDHGRIAEEGSHQELIAKDGIYKKIYDLQMQQE</sequence>
<feature type="transmembrane region" description="Helical" evidence="9">
    <location>
        <begin position="163"/>
        <end position="179"/>
    </location>
</feature>
<dbReference type="CDD" id="cd18542">
    <property type="entry name" value="ABC_6TM_YknU_like"/>
    <property type="match status" value="1"/>
</dbReference>
<dbReference type="SMART" id="SM00382">
    <property type="entry name" value="AAA"/>
    <property type="match status" value="1"/>
</dbReference>
<dbReference type="Pfam" id="PF00005">
    <property type="entry name" value="ABC_tran"/>
    <property type="match status" value="1"/>
</dbReference>
<dbReference type="InterPro" id="IPR027417">
    <property type="entry name" value="P-loop_NTPase"/>
</dbReference>
<dbReference type="PROSITE" id="PS50893">
    <property type="entry name" value="ABC_TRANSPORTER_2"/>
    <property type="match status" value="1"/>
</dbReference>
<keyword evidence="7 9" id="KW-1133">Transmembrane helix</keyword>
<dbReference type="GO" id="GO:0005886">
    <property type="term" value="C:plasma membrane"/>
    <property type="evidence" value="ECO:0007669"/>
    <property type="project" value="UniProtKB-SubCell"/>
</dbReference>
<dbReference type="SUPFAM" id="SSF90123">
    <property type="entry name" value="ABC transporter transmembrane region"/>
    <property type="match status" value="1"/>
</dbReference>
<dbReference type="GO" id="GO:0005524">
    <property type="term" value="F:ATP binding"/>
    <property type="evidence" value="ECO:0007669"/>
    <property type="project" value="UniProtKB-KW"/>
</dbReference>
<protein>
    <submittedName>
        <fullName evidence="12">ABC transporter ATP-binding protein/permease</fullName>
    </submittedName>
</protein>
<gene>
    <name evidence="12" type="ORF">MOZ60_10960</name>
</gene>
<comment type="subcellular location">
    <subcellularLocation>
        <location evidence="1">Cell membrane</location>
        <topology evidence="1">Multi-pass membrane protein</topology>
    </subcellularLocation>
</comment>
<dbReference type="GO" id="GO:0016887">
    <property type="term" value="F:ATP hydrolysis activity"/>
    <property type="evidence" value="ECO:0007669"/>
    <property type="project" value="InterPro"/>
</dbReference>
<keyword evidence="6 12" id="KW-0067">ATP-binding</keyword>
<keyword evidence="13" id="KW-1185">Reference proteome</keyword>
<feature type="transmembrane region" description="Helical" evidence="9">
    <location>
        <begin position="269"/>
        <end position="293"/>
    </location>
</feature>
<dbReference type="InterPro" id="IPR003439">
    <property type="entry name" value="ABC_transporter-like_ATP-bd"/>
</dbReference>
<evidence type="ECO:0000256" key="2">
    <source>
        <dbReference type="ARBA" id="ARBA00022448"/>
    </source>
</evidence>
<dbReference type="SUPFAM" id="SSF52540">
    <property type="entry name" value="P-loop containing nucleoside triphosphate hydrolases"/>
    <property type="match status" value="1"/>
</dbReference>
<feature type="transmembrane region" description="Helical" evidence="9">
    <location>
        <begin position="82"/>
        <end position="103"/>
    </location>
</feature>
<evidence type="ECO:0000259" key="10">
    <source>
        <dbReference type="PROSITE" id="PS50893"/>
    </source>
</evidence>
<dbReference type="PANTHER" id="PTHR43394">
    <property type="entry name" value="ATP-DEPENDENT PERMEASE MDL1, MITOCHONDRIAL"/>
    <property type="match status" value="1"/>
</dbReference>
<feature type="domain" description="ABC transporter" evidence="10">
    <location>
        <begin position="360"/>
        <end position="597"/>
    </location>
</feature>
<keyword evidence="3" id="KW-1003">Cell membrane</keyword>
<name>A0AB35U4Z7_9FIRM</name>
<dbReference type="PROSITE" id="PS50929">
    <property type="entry name" value="ABC_TM1F"/>
    <property type="match status" value="1"/>
</dbReference>
<reference evidence="12 13" key="1">
    <citation type="submission" date="2022-03" db="EMBL/GenBank/DDBJ databases">
        <title>Novel taxa within the pig intestine.</title>
        <authorList>
            <person name="Wylensek D."/>
            <person name="Bishof K."/>
            <person name="Afrizal A."/>
            <person name="Clavel T."/>
        </authorList>
    </citation>
    <scope>NUCLEOTIDE SEQUENCE [LARGE SCALE GENOMIC DNA]</scope>
    <source>
        <strain evidence="12 13">CLA-KB-P133</strain>
    </source>
</reference>
<proteinExistence type="predicted"/>
<dbReference type="GO" id="GO:0015421">
    <property type="term" value="F:ABC-type oligopeptide transporter activity"/>
    <property type="evidence" value="ECO:0007669"/>
    <property type="project" value="TreeGrafter"/>
</dbReference>
<evidence type="ECO:0000256" key="7">
    <source>
        <dbReference type="ARBA" id="ARBA00022989"/>
    </source>
</evidence>
<feature type="transmembrane region" description="Helical" evidence="9">
    <location>
        <begin position="185"/>
        <end position="203"/>
    </location>
</feature>
<dbReference type="InterPro" id="IPR036640">
    <property type="entry name" value="ABC1_TM_sf"/>
</dbReference>
<comment type="caution">
    <text evidence="12">The sequence shown here is derived from an EMBL/GenBank/DDBJ whole genome shotgun (WGS) entry which is preliminary data.</text>
</comment>
<keyword evidence="4 9" id="KW-0812">Transmembrane</keyword>
<dbReference type="EMBL" id="JALBUR010000052">
    <property type="protein sequence ID" value="MDX8420605.1"/>
    <property type="molecule type" value="Genomic_DNA"/>
</dbReference>
<keyword evidence="8 9" id="KW-0472">Membrane</keyword>
<keyword evidence="2" id="KW-0813">Transport</keyword>
<dbReference type="AlphaFoldDB" id="A0AB35U4Z7"/>
<evidence type="ECO:0000256" key="1">
    <source>
        <dbReference type="ARBA" id="ARBA00004651"/>
    </source>
</evidence>
<dbReference type="InterPro" id="IPR039421">
    <property type="entry name" value="Type_1_exporter"/>
</dbReference>
<dbReference type="Proteomes" id="UP001286174">
    <property type="component" value="Unassembled WGS sequence"/>
</dbReference>
<dbReference type="PANTHER" id="PTHR43394:SF1">
    <property type="entry name" value="ATP-BINDING CASSETTE SUB-FAMILY B MEMBER 10, MITOCHONDRIAL"/>
    <property type="match status" value="1"/>
</dbReference>
<evidence type="ECO:0000259" key="11">
    <source>
        <dbReference type="PROSITE" id="PS50929"/>
    </source>
</evidence>
<dbReference type="InterPro" id="IPR011527">
    <property type="entry name" value="ABC1_TM_dom"/>
</dbReference>
<dbReference type="Gene3D" id="1.20.1560.10">
    <property type="entry name" value="ABC transporter type 1, transmembrane domain"/>
    <property type="match status" value="1"/>
</dbReference>
<keyword evidence="5" id="KW-0547">Nucleotide-binding</keyword>
<evidence type="ECO:0000256" key="3">
    <source>
        <dbReference type="ARBA" id="ARBA00022475"/>
    </source>
</evidence>
<evidence type="ECO:0000256" key="6">
    <source>
        <dbReference type="ARBA" id="ARBA00022840"/>
    </source>
</evidence>
<dbReference type="Pfam" id="PF00664">
    <property type="entry name" value="ABC_membrane"/>
    <property type="match status" value="1"/>
</dbReference>
<dbReference type="FunFam" id="3.40.50.300:FF:000221">
    <property type="entry name" value="Multidrug ABC transporter ATP-binding protein"/>
    <property type="match status" value="1"/>
</dbReference>
<organism evidence="12 13">
    <name type="scientific">Grylomicrobium aquisgranensis</name>
    <dbReference type="NCBI Taxonomy" id="2926318"/>
    <lineage>
        <taxon>Bacteria</taxon>
        <taxon>Bacillati</taxon>
        <taxon>Bacillota</taxon>
        <taxon>Erysipelotrichia</taxon>
        <taxon>Erysipelotrichales</taxon>
        <taxon>Erysipelotrichaceae</taxon>
        <taxon>Grylomicrobium</taxon>
    </lineage>
</organism>
<dbReference type="RefSeq" id="WP_370596713.1">
    <property type="nucleotide sequence ID" value="NZ_JALBUR010000052.1"/>
</dbReference>
<evidence type="ECO:0000256" key="8">
    <source>
        <dbReference type="ARBA" id="ARBA00023136"/>
    </source>
</evidence>
<accession>A0AB35U4Z7</accession>